<sequence length="342" mass="37485">MAAAHALAASSQPVLADVIPAVIMPAAGQRVAGIVARYLVRGGAVTRGTFPQASSDPLTACAAVLSAWLHRHIGKTECLSPVFSLEPVDTCKVDEIEGMEAVQAPSDAEAVRGIHIHWTEGSVHRWTVGPSLNRLEAAVPGLSAAVLRILEDKSWKAYPIFTPSVLLDEASNLYWLGEPDETEFLDENCDGDPEAREAMRADMVTRAEIEASFPAWALTRTAGLSQRRLHTLSKNHRDAFVRRTTELALALARTPVSSDFTVRREGLFTGFGAVLCWADEDIAVRVSDDYAHYAWQGDSFDEIGEVVFPADQPSALRRWMRAMRPQLRAIGLIDRLLHHLSE</sequence>
<dbReference type="STRING" id="1035707.SAMN05216552_105536"/>
<dbReference type="Proteomes" id="UP000199391">
    <property type="component" value="Unassembled WGS sequence"/>
</dbReference>
<keyword evidence="2" id="KW-1185">Reference proteome</keyword>
<dbReference type="RefSeq" id="WP_177307737.1">
    <property type="nucleotide sequence ID" value="NZ_FPBO01000055.1"/>
</dbReference>
<accession>A0A1I7M4E8</accession>
<evidence type="ECO:0000313" key="2">
    <source>
        <dbReference type="Proteomes" id="UP000199391"/>
    </source>
</evidence>
<proteinExistence type="predicted"/>
<dbReference type="InterPro" id="IPR022283">
    <property type="entry name" value="PRTRC_protein-F"/>
</dbReference>
<dbReference type="EMBL" id="FPBO01000055">
    <property type="protein sequence ID" value="SFV16819.1"/>
    <property type="molecule type" value="Genomic_DNA"/>
</dbReference>
<evidence type="ECO:0000313" key="1">
    <source>
        <dbReference type="EMBL" id="SFV16819.1"/>
    </source>
</evidence>
<protein>
    <submittedName>
        <fullName evidence="1">PRTRC system protein F</fullName>
    </submittedName>
</protein>
<dbReference type="AlphaFoldDB" id="A0A1I7M4E8"/>
<gene>
    <name evidence="1" type="ORF">SAMN05216552_105536</name>
</gene>
<organism evidence="1 2">
    <name type="scientific">Pseudoduganella namucuonensis</name>
    <dbReference type="NCBI Taxonomy" id="1035707"/>
    <lineage>
        <taxon>Bacteria</taxon>
        <taxon>Pseudomonadati</taxon>
        <taxon>Pseudomonadota</taxon>
        <taxon>Betaproteobacteria</taxon>
        <taxon>Burkholderiales</taxon>
        <taxon>Oxalobacteraceae</taxon>
        <taxon>Telluria group</taxon>
        <taxon>Pseudoduganella</taxon>
    </lineage>
</organism>
<name>A0A1I7M4E8_9BURK</name>
<dbReference type="NCBIfam" id="TIGR03742">
    <property type="entry name" value="PRTRC_F"/>
    <property type="match status" value="1"/>
</dbReference>
<dbReference type="Pfam" id="PF14456">
    <property type="entry name" value="alpha-hel2"/>
    <property type="match status" value="1"/>
</dbReference>
<reference evidence="2" key="1">
    <citation type="submission" date="2016-10" db="EMBL/GenBank/DDBJ databases">
        <authorList>
            <person name="Varghese N."/>
            <person name="Submissions S."/>
        </authorList>
    </citation>
    <scope>NUCLEOTIDE SEQUENCE [LARGE SCALE GENOMIC DNA]</scope>
    <source>
        <strain evidence="2">CGMCC 1.11014</strain>
    </source>
</reference>